<organism evidence="2 3">
    <name type="scientific">Sinomonas cellulolyticus</name>
    <dbReference type="NCBI Taxonomy" id="2801916"/>
    <lineage>
        <taxon>Bacteria</taxon>
        <taxon>Bacillati</taxon>
        <taxon>Actinomycetota</taxon>
        <taxon>Actinomycetes</taxon>
        <taxon>Micrococcales</taxon>
        <taxon>Micrococcaceae</taxon>
        <taxon>Sinomonas</taxon>
    </lineage>
</organism>
<dbReference type="Gene3D" id="1.25.40.10">
    <property type="entry name" value="Tetratricopeptide repeat domain"/>
    <property type="match status" value="2"/>
</dbReference>
<dbReference type="Proteomes" id="UP000639051">
    <property type="component" value="Unassembled WGS sequence"/>
</dbReference>
<gene>
    <name evidence="2" type="ORF">JJE72_15830</name>
</gene>
<evidence type="ECO:0000313" key="2">
    <source>
        <dbReference type="EMBL" id="MBL0706965.1"/>
    </source>
</evidence>
<dbReference type="EMBL" id="JAERRC010000040">
    <property type="protein sequence ID" value="MBL0706965.1"/>
    <property type="molecule type" value="Genomic_DNA"/>
</dbReference>
<dbReference type="RefSeq" id="WP_189695213.1">
    <property type="nucleotide sequence ID" value="NZ_BNCM01000019.1"/>
</dbReference>
<name>A0ABS1K5L1_9MICC</name>
<dbReference type="SUPFAM" id="SSF48452">
    <property type="entry name" value="TPR-like"/>
    <property type="match status" value="3"/>
</dbReference>
<evidence type="ECO:0000313" key="3">
    <source>
        <dbReference type="Proteomes" id="UP000639051"/>
    </source>
</evidence>
<reference evidence="2 3" key="1">
    <citation type="submission" date="2021-01" db="EMBL/GenBank/DDBJ databases">
        <title>Genome public.</title>
        <authorList>
            <person name="Liu C."/>
            <person name="Sun Q."/>
        </authorList>
    </citation>
    <scope>NUCLEOTIDE SEQUENCE [LARGE SCALE GENOMIC DNA]</scope>
    <source>
        <strain evidence="2 3">JC656</strain>
    </source>
</reference>
<proteinExistence type="predicted"/>
<comment type="caution">
    <text evidence="2">The sequence shown here is derived from an EMBL/GenBank/DDBJ whole genome shotgun (WGS) entry which is preliminary data.</text>
</comment>
<accession>A0ABS1K5L1</accession>
<feature type="non-terminal residue" evidence="2">
    <location>
        <position position="1"/>
    </location>
</feature>
<feature type="region of interest" description="Disordered" evidence="1">
    <location>
        <begin position="723"/>
        <end position="743"/>
    </location>
</feature>
<protein>
    <submittedName>
        <fullName evidence="2">Tetratricopeptide repeat protein</fullName>
    </submittedName>
</protein>
<evidence type="ECO:0000256" key="1">
    <source>
        <dbReference type="SAM" id="MobiDB-lite"/>
    </source>
</evidence>
<sequence>RHEEAEASFRQAHALYTEDDNPGAAALCLEWIADTYAARDRHADAEEHRRAAVEAYEGLDRPVDAARMLDLVADSIRFQGRHEDALDAYRKVVDWEEEVAAGTIARAYHGRALALGRLGRLSDSSLDYRRAWWAYRALGDSTAAARSMLGIARNHRNEQSPHRAVHACRAVIRLLRSRPDPDGLCGDAHQLLGQIFASSGETVWAVEEYGKAIFEHTRARCLGDVIRDQMLLAIVSLDDGLNKAKILHLGAQAKAVAASDRKSMLTAAGIFAHALASNGDPAGAQRVLESAGVGRDEADEEDIPELRLAKGALAVVRDFSADGSGRSSGSGRPGSPLARASLALMGQDWEAVISIHREVNSDPTARCSQGTAAFGAFLRICAAAYIARDRWLEAESCLDECLNVVHRLPEGPARWNLNSGAEALLGQVRLETGRAEEAYEHFRAAHASAQKSPVPAVRVQGQVMLGQAIAHPGASEKMLRLAARVLYGAATEAFDSGLSAQAIGGDCLRAIVHAKLGDNEFALKILDYDIGYARRHGMPQSLSSLLTTKAVLLEASGAAEASADVLREAAEAAEAEGLFEALGDSLRDLARVTAGLGRDLGEVQSIADSAADAYWRAGLPQEIARLRLDIVDELWEKSDDRGRARTRSEFLATALPAMRYLDSIRYDFLSASERASWQRQYLWGRSLTFEMAASGGGSDTVSDLIETQINASVFGSAGQQGAKTLGAPPAVHDPHGQGPIEAKPTAGLMAGFQLAATASGTGVHLVSSALPVSPPPNLLIPSAGGCRVALARFPAGEDLTIPADEASVRTW</sequence>
<keyword evidence="3" id="KW-1185">Reference proteome</keyword>
<dbReference type="InterPro" id="IPR011990">
    <property type="entry name" value="TPR-like_helical_dom_sf"/>
</dbReference>